<evidence type="ECO:0000259" key="1">
    <source>
        <dbReference type="Pfam" id="PF06985"/>
    </source>
</evidence>
<evidence type="ECO:0000313" key="2">
    <source>
        <dbReference type="EMBL" id="PMD16008.1"/>
    </source>
</evidence>
<feature type="domain" description="Heterokaryon incompatibility" evidence="1">
    <location>
        <begin position="1"/>
        <end position="70"/>
    </location>
</feature>
<gene>
    <name evidence="2" type="ORF">NA56DRAFT_709391</name>
</gene>
<accession>A0A2J6PPQ4</accession>
<dbReference type="Proteomes" id="UP000235672">
    <property type="component" value="Unassembled WGS sequence"/>
</dbReference>
<evidence type="ECO:0000313" key="3">
    <source>
        <dbReference type="Proteomes" id="UP000235672"/>
    </source>
</evidence>
<dbReference type="Pfam" id="PF06985">
    <property type="entry name" value="HET"/>
    <property type="match status" value="1"/>
</dbReference>
<organism evidence="2 3">
    <name type="scientific">Hyaloscypha hepaticicola</name>
    <dbReference type="NCBI Taxonomy" id="2082293"/>
    <lineage>
        <taxon>Eukaryota</taxon>
        <taxon>Fungi</taxon>
        <taxon>Dikarya</taxon>
        <taxon>Ascomycota</taxon>
        <taxon>Pezizomycotina</taxon>
        <taxon>Leotiomycetes</taxon>
        <taxon>Helotiales</taxon>
        <taxon>Hyaloscyphaceae</taxon>
        <taxon>Hyaloscypha</taxon>
    </lineage>
</organism>
<protein>
    <recommendedName>
        <fullName evidence="1">Heterokaryon incompatibility domain-containing protein</fullName>
    </recommendedName>
</protein>
<dbReference type="InterPro" id="IPR010730">
    <property type="entry name" value="HET"/>
</dbReference>
<dbReference type="AlphaFoldDB" id="A0A2J6PPQ4"/>
<reference evidence="2 3" key="1">
    <citation type="submission" date="2016-05" db="EMBL/GenBank/DDBJ databases">
        <title>A degradative enzymes factory behind the ericoid mycorrhizal symbiosis.</title>
        <authorList>
            <consortium name="DOE Joint Genome Institute"/>
            <person name="Martino E."/>
            <person name="Morin E."/>
            <person name="Grelet G."/>
            <person name="Kuo A."/>
            <person name="Kohler A."/>
            <person name="Daghino S."/>
            <person name="Barry K."/>
            <person name="Choi C."/>
            <person name="Cichocki N."/>
            <person name="Clum A."/>
            <person name="Copeland A."/>
            <person name="Hainaut M."/>
            <person name="Haridas S."/>
            <person name="Labutti K."/>
            <person name="Lindquist E."/>
            <person name="Lipzen A."/>
            <person name="Khouja H.-R."/>
            <person name="Murat C."/>
            <person name="Ohm R."/>
            <person name="Olson A."/>
            <person name="Spatafora J."/>
            <person name="Veneault-Fourrey C."/>
            <person name="Henrissat B."/>
            <person name="Grigoriev I."/>
            <person name="Martin F."/>
            <person name="Perotto S."/>
        </authorList>
    </citation>
    <scope>NUCLEOTIDE SEQUENCE [LARGE SCALE GENOMIC DNA]</scope>
    <source>
        <strain evidence="2 3">UAMH 7357</strain>
    </source>
</reference>
<dbReference type="PANTHER" id="PTHR33112">
    <property type="entry name" value="DOMAIN PROTEIN, PUTATIVE-RELATED"/>
    <property type="match status" value="1"/>
</dbReference>
<dbReference type="OrthoDB" id="5428863at2759"/>
<dbReference type="EMBL" id="KZ613509">
    <property type="protein sequence ID" value="PMD16008.1"/>
    <property type="molecule type" value="Genomic_DNA"/>
</dbReference>
<dbReference type="STRING" id="1745343.A0A2J6PPQ4"/>
<sequence>MDHIYENAEATIVAMYGENDRAGLPGVSGISRRPQSCSRTARGCLVSSCPPVSTVTQASVWATRGWTYQEARLSRQCLFFTEHQVYIVCRETTGSETVPSDAQSCLVSSLLNSSRLDAALFGPQTLGVDGFCRDRLAFSRRAVTNESAIDPHTVFALDFLWTRTPSWAIRPHLRSANALPRIRRVNFSTWSWASVTGEIFNEVYRGKSVFEAYLGADDYVSKQSDAYIKFWMYAEGKPIPLQEVMQQQRSNILPEDSSSLLVEGDLVLLKLTNGTQPYRVWGCAHLSLVFWAVFDLDQDVAADSPQDGDQSSAEDAPILVDWNDCQKKTKKRFVLLLLRWIGGGRQSEEVFCLNTGRNMTLRN</sequence>
<dbReference type="PANTHER" id="PTHR33112:SF16">
    <property type="entry name" value="HETEROKARYON INCOMPATIBILITY DOMAIN-CONTAINING PROTEIN"/>
    <property type="match status" value="1"/>
</dbReference>
<name>A0A2J6PPQ4_9HELO</name>
<proteinExistence type="predicted"/>
<keyword evidence="3" id="KW-1185">Reference proteome</keyword>